<evidence type="ECO:0000313" key="3">
    <source>
        <dbReference type="EMBL" id="CAL4779853.1"/>
    </source>
</evidence>
<proteinExistence type="predicted"/>
<feature type="compositionally biased region" description="Polar residues" evidence="1">
    <location>
        <begin position="1076"/>
        <end position="1089"/>
    </location>
</feature>
<reference evidence="2" key="1">
    <citation type="submission" date="2022-10" db="EMBL/GenBank/DDBJ databases">
        <authorList>
            <person name="Chen Y."/>
            <person name="Dougan E. K."/>
            <person name="Chan C."/>
            <person name="Rhodes N."/>
            <person name="Thang M."/>
        </authorList>
    </citation>
    <scope>NUCLEOTIDE SEQUENCE</scope>
</reference>
<protein>
    <submittedName>
        <fullName evidence="3">Copia protein</fullName>
    </submittedName>
</protein>
<reference evidence="3 4" key="2">
    <citation type="submission" date="2024-05" db="EMBL/GenBank/DDBJ databases">
        <authorList>
            <person name="Chen Y."/>
            <person name="Shah S."/>
            <person name="Dougan E. K."/>
            <person name="Thang M."/>
            <person name="Chan C."/>
        </authorList>
    </citation>
    <scope>NUCLEOTIDE SEQUENCE [LARGE SCALE GENOMIC DNA]</scope>
</reference>
<sequence>MRRWPRWLPTWRRGMATLLEKAAKVQSLTPTKSLAMLGEVTSHAVKDGQVPDLLQTPVFASLLERVENRLYGFAVHEVYLLVLCICRTFAASKVSPGDQHAGRLLKSAVEQLSEDLEELSCAQVVQLMQLRKYVNQVEPDQEFWQALQQAMLRLLRGAELSPKLLCLALEGLKTWPKDLVNPKLVEELVNATGRSLDDFSSKQLVLLGVNLTTLGVQEEVVSQIAERLRLAMPLLPPRQLCLVLEMAALSAVPQALENFLPRCLEVAHSFLAPEAVRVLRAMACLGIFSKDLVILLLMQVSKVPRSSLTDAEDRALHQVMLSLLHDPSASELKDAIASSNELWESCYRPEEAVLEATDPKALEVMKDVPMALEAAGVQVASTGHGHIIQRFYWCPLMLQMQDGSWFALDLEPSEREADCGRWTREVHMELTFDGRPGQYREFRRKVILSVAALEDKHQYLAGPKLLSRLSGEAWRCTEHLSIADVRSDRGWLTVLECLDKHYRHLPEVELHESIDDFLFHLKKRPHEGTTAFSARFKTALSRLETLIHSEREASKTKRRKRGDDKRRLTPASPVESSVKDSYDSPANGSEAAEQTDDTEGDPPSAPRAEPTETAAAGTPGTEEPQASPSMPKSGSKPASEKSAKSEKSGKSSMKSSKKHSTGTEKGDAEKAQMAMRRMLGTLEPSHRKPKPIFPQSVLGHLFMRKFGLNREQRALVIRSTGGSSRFLDVERILRASDLEDQRSDDRRLAKPQLKPGKRDTFAVQENDPESSSIEMPMSETDESIGEVFAEEEVVEDENENELAEVYEIQKKAKRDFKRNFKTYKETKKKVKELKKSRVGPSYYPVVAVPPDGASSAAGSQQTNVKPFKSDRKDQSRKKGDGRGFKPSSRKEDANFTQAEMVTQFNYMVTEVVSAVEMESSSMDMFLASIPQGYAIIDTGCTTSVIGQESATGMIKFFEENGFPRPQEVTMPAVELKGFNGKTETTTQGLRWTVCLGNLQGCITTYVIPGMTPFLLSRRVLEAMEAVLDLKQRTISSKKHGLDRFPLRQASNGHLLLPLCVPKDDLEVAQCDHDTVNEPNESEVASTECQDQLPGDQKPKHDKHVAKPSKHVVKNKKASIDKKRAFQGIVKNTKNGVVDVGQHAKALSVVFGVPEGQIIHAAVAYKPRKERMPTTASQEAYDCSVASLELCGTLNVAPWRIRPPSQDRRPVHAMSVAIFAFRSPEMPSESAEEPAMPSCDEPACFCCSQHDEMGPPSKGIDIPVESLYEEVSWVELGEQKPLPEDTANSLLKSIGSVRKANLRMTLSRLATEPNKVKAELKQWLGDQSHVLDKKVGLIEVFTGKAKLSEVFEKQTGLASIRLGLQFGQDFTRLHDRRCLLLLIAFCRPRHVWFSFPCKLWGPWTRMNLNKSHSTFEKIMSERAVARRYLHNVSEAWNLQILLGGHAHAENPLASQAWAELQLENAWEVRIDQCALGLRSPKSDLPVLKPTRIVTSDAALAAGLESCRCDGRHQHEHLEGTFKGRNLTSWAESYPLKLCKHVTEYLCQALEPCSKHEKHVEEILAESLDELAEMGDDANLEGVPEVNQQLSLEMQRAKALVHKVHVNTGHSSPEQLMRLANRCQSSEAVKQAIKEFKCSVCEEMKSPPLHRKAAIQHAESPNHIVGVDYVQVELHREDASGRVKEIKRNVLTAVDLATDFCQQIVVSPGPHGLSKAFHQLWSRPYGVPKVIYMDPDHRLVWVSYNGYMYRCSPEGLRPLPADEAAFRELTKELAVGQLAPDMERADDQLKRHFGSYIDLLPSKPEDLDMELEDDVEREPEEPDPHAEGGPRKIRRRFYRSEEYWRKRAAGMPPSGPLQEGPQPQVIRNMDEIHDAEDPTPPEDSHVDKRRRVTIDSDVEEQEYEPSIGETPTGDVPSPNVEDVMEDAPPGESESAVPPEQDHVMEDLQRAVETPVPDGDDESLHVTGKTSGRRDEVLEVSLNVMPEDITDDPLCLWGVLDECLQVTPHAKQQAKQRRVEAGERDPMVKAKAFQALMLETIQGITPKQFREMTPEDPAGLVLDSKGFYDAVTRSQKVLNAFRNTLTPKGNHVPDMYMLGEMKKMYETEKGYLNVNSTMSDASKRRLSEDAKEAEDEASISDWSTCGFEGPSKVENACLVGALKPPTEKPYMLHVHRHINPPEKNMTFSLWGNSVCQMPKVAELKLSYLELIQLASTDTEIKEYLMWVKNRYGTENTGNPKGKITPAVDLAMFLEAVDWNGDSMVEKGSMTFSRKLKDVDLLFARLKQRHLELWGIRLLWRSLKDPGGDLSDLSD</sequence>
<feature type="region of interest" description="Disordered" evidence="1">
    <location>
        <begin position="547"/>
        <end position="674"/>
    </location>
</feature>
<feature type="region of interest" description="Disordered" evidence="1">
    <location>
        <begin position="1893"/>
        <end position="1939"/>
    </location>
</feature>
<feature type="region of interest" description="Disordered" evidence="1">
    <location>
        <begin position="741"/>
        <end position="780"/>
    </location>
</feature>
<feature type="region of interest" description="Disordered" evidence="1">
    <location>
        <begin position="852"/>
        <end position="892"/>
    </location>
</feature>
<evidence type="ECO:0000256" key="1">
    <source>
        <dbReference type="SAM" id="MobiDB-lite"/>
    </source>
</evidence>
<feature type="compositionally biased region" description="Acidic residues" evidence="1">
    <location>
        <begin position="1805"/>
        <end position="1819"/>
    </location>
</feature>
<accession>A0A9P1FY87</accession>
<feature type="compositionally biased region" description="Basic and acidic residues" evidence="1">
    <location>
        <begin position="661"/>
        <end position="670"/>
    </location>
</feature>
<name>A0A9P1FY87_9DINO</name>
<feature type="compositionally biased region" description="Basic residues" evidence="1">
    <location>
        <begin position="1099"/>
        <end position="1109"/>
    </location>
</feature>
<feature type="compositionally biased region" description="Basic and acidic residues" evidence="1">
    <location>
        <begin position="638"/>
        <end position="649"/>
    </location>
</feature>
<dbReference type="EMBL" id="CAMXCT020001725">
    <property type="protein sequence ID" value="CAL1145916.1"/>
    <property type="molecule type" value="Genomic_DNA"/>
</dbReference>
<feature type="region of interest" description="Disordered" evidence="1">
    <location>
        <begin position="1074"/>
        <end position="1109"/>
    </location>
</feature>
<feature type="compositionally biased region" description="Low complexity" evidence="1">
    <location>
        <begin position="606"/>
        <end position="624"/>
    </location>
</feature>
<dbReference type="Proteomes" id="UP001152797">
    <property type="component" value="Unassembled WGS sequence"/>
</dbReference>
<comment type="caution">
    <text evidence="2">The sequence shown here is derived from an EMBL/GenBank/DDBJ whole genome shotgun (WGS) entry which is preliminary data.</text>
</comment>
<gene>
    <name evidence="2" type="ORF">C1SCF055_LOCUS19366</name>
</gene>
<feature type="compositionally biased region" description="Basic and acidic residues" evidence="1">
    <location>
        <begin position="547"/>
        <end position="567"/>
    </location>
</feature>
<feature type="compositionally biased region" description="Low complexity" evidence="1">
    <location>
        <begin position="769"/>
        <end position="778"/>
    </location>
</feature>
<evidence type="ECO:0000313" key="2">
    <source>
        <dbReference type="EMBL" id="CAI3992541.1"/>
    </source>
</evidence>
<evidence type="ECO:0000313" key="4">
    <source>
        <dbReference type="Proteomes" id="UP001152797"/>
    </source>
</evidence>
<keyword evidence="4" id="KW-1185">Reference proteome</keyword>
<organism evidence="2">
    <name type="scientific">Cladocopium goreaui</name>
    <dbReference type="NCBI Taxonomy" id="2562237"/>
    <lineage>
        <taxon>Eukaryota</taxon>
        <taxon>Sar</taxon>
        <taxon>Alveolata</taxon>
        <taxon>Dinophyceae</taxon>
        <taxon>Suessiales</taxon>
        <taxon>Symbiodiniaceae</taxon>
        <taxon>Cladocopium</taxon>
    </lineage>
</organism>
<dbReference type="EMBL" id="CAMXCT030001725">
    <property type="protein sequence ID" value="CAL4779853.1"/>
    <property type="molecule type" value="Genomic_DNA"/>
</dbReference>
<feature type="compositionally biased region" description="Basic and acidic residues" evidence="1">
    <location>
        <begin position="867"/>
        <end position="892"/>
    </location>
</feature>
<dbReference type="EMBL" id="CAMXCT010001725">
    <property type="protein sequence ID" value="CAI3992541.1"/>
    <property type="molecule type" value="Genomic_DNA"/>
</dbReference>
<feature type="region of interest" description="Disordered" evidence="1">
    <location>
        <begin position="1802"/>
        <end position="1831"/>
    </location>
</feature>